<evidence type="ECO:0000313" key="2">
    <source>
        <dbReference type="Proteomes" id="UP001054945"/>
    </source>
</evidence>
<reference evidence="1 2" key="1">
    <citation type="submission" date="2021-06" db="EMBL/GenBank/DDBJ databases">
        <title>Caerostris extrusa draft genome.</title>
        <authorList>
            <person name="Kono N."/>
            <person name="Arakawa K."/>
        </authorList>
    </citation>
    <scope>NUCLEOTIDE SEQUENCE [LARGE SCALE GENOMIC DNA]</scope>
</reference>
<sequence length="85" mass="9616">MVVIEHSCEDLLSSVPREQAAWNRDSGRFFFFFLSKAACLAGAPQTTSRQLSLQGAVYKVSHGRQRNCLNLTSNLDVGYRLQYFL</sequence>
<gene>
    <name evidence="1" type="ORF">CEXT_735971</name>
</gene>
<dbReference type="EMBL" id="BPLR01001679">
    <property type="protein sequence ID" value="GIZ04009.1"/>
    <property type="molecule type" value="Genomic_DNA"/>
</dbReference>
<accession>A0AAV4YAR7</accession>
<dbReference type="AlphaFoldDB" id="A0AAV4YAR7"/>
<organism evidence="1 2">
    <name type="scientific">Caerostris extrusa</name>
    <name type="common">Bark spider</name>
    <name type="synonym">Caerostris bankana</name>
    <dbReference type="NCBI Taxonomy" id="172846"/>
    <lineage>
        <taxon>Eukaryota</taxon>
        <taxon>Metazoa</taxon>
        <taxon>Ecdysozoa</taxon>
        <taxon>Arthropoda</taxon>
        <taxon>Chelicerata</taxon>
        <taxon>Arachnida</taxon>
        <taxon>Araneae</taxon>
        <taxon>Araneomorphae</taxon>
        <taxon>Entelegynae</taxon>
        <taxon>Araneoidea</taxon>
        <taxon>Araneidae</taxon>
        <taxon>Caerostris</taxon>
    </lineage>
</organism>
<dbReference type="Proteomes" id="UP001054945">
    <property type="component" value="Unassembled WGS sequence"/>
</dbReference>
<protein>
    <submittedName>
        <fullName evidence="1">Uncharacterized protein</fullName>
    </submittedName>
</protein>
<name>A0AAV4YAR7_CAEEX</name>
<comment type="caution">
    <text evidence="1">The sequence shown here is derived from an EMBL/GenBank/DDBJ whole genome shotgun (WGS) entry which is preliminary data.</text>
</comment>
<proteinExistence type="predicted"/>
<evidence type="ECO:0000313" key="1">
    <source>
        <dbReference type="EMBL" id="GIZ04009.1"/>
    </source>
</evidence>
<keyword evidence="2" id="KW-1185">Reference proteome</keyword>